<dbReference type="PANTHER" id="PTHR43289:SF6">
    <property type="entry name" value="SERINE_THREONINE-PROTEIN KINASE NEKL-3"/>
    <property type="match status" value="1"/>
</dbReference>
<proteinExistence type="predicted"/>
<gene>
    <name evidence="6" type="ORF">SAMN06265222_103193</name>
</gene>
<keyword evidence="2" id="KW-0547">Nucleotide-binding</keyword>
<dbReference type="GO" id="GO:0016301">
    <property type="term" value="F:kinase activity"/>
    <property type="evidence" value="ECO:0007669"/>
    <property type="project" value="UniProtKB-KW"/>
</dbReference>
<name>A0ABY1PWS1_9BACT</name>
<evidence type="ECO:0000256" key="1">
    <source>
        <dbReference type="ARBA" id="ARBA00022679"/>
    </source>
</evidence>
<dbReference type="InterPro" id="IPR000719">
    <property type="entry name" value="Prot_kinase_dom"/>
</dbReference>
<sequence length="274" mass="29635">MFDRPRDLTDSILGIWRLGELLAVGNGTVLYTAQPADSQGNPRFDYVLKTVDAGHENPTRVREAGRQISQSIQASGVTHPNLVAVLDASMSDHAPYLVMPRLDAQPLNVRIASIEHFAVPVALWWARQIAQSLEKLHSAGWVHGDVKPDNILVDATGHVTLIDLGFASRIHTPMHRIFRGTPAYASPELTSGATAALPAMDTFALGRILWESLAATNATSSASIEPIAELIEQMVSPDPLDRPDSKRVVKQLLSLEIETLGGHIGPSTAVRRAA</sequence>
<keyword evidence="7" id="KW-1185">Reference proteome</keyword>
<evidence type="ECO:0000313" key="6">
    <source>
        <dbReference type="EMBL" id="SMP50928.1"/>
    </source>
</evidence>
<dbReference type="RefSeq" id="WP_283431991.1">
    <property type="nucleotide sequence ID" value="NZ_FXUG01000003.1"/>
</dbReference>
<dbReference type="PROSITE" id="PS50011">
    <property type="entry name" value="PROTEIN_KINASE_DOM"/>
    <property type="match status" value="1"/>
</dbReference>
<protein>
    <submittedName>
        <fullName evidence="6">Protein kinase domain-containing protein</fullName>
    </submittedName>
</protein>
<evidence type="ECO:0000256" key="3">
    <source>
        <dbReference type="ARBA" id="ARBA00022777"/>
    </source>
</evidence>
<dbReference type="SUPFAM" id="SSF56112">
    <property type="entry name" value="Protein kinase-like (PK-like)"/>
    <property type="match status" value="1"/>
</dbReference>
<dbReference type="EMBL" id="FXUG01000003">
    <property type="protein sequence ID" value="SMP50928.1"/>
    <property type="molecule type" value="Genomic_DNA"/>
</dbReference>
<dbReference type="Gene3D" id="1.10.510.10">
    <property type="entry name" value="Transferase(Phosphotransferase) domain 1"/>
    <property type="match status" value="1"/>
</dbReference>
<evidence type="ECO:0000259" key="5">
    <source>
        <dbReference type="PROSITE" id="PS50011"/>
    </source>
</evidence>
<evidence type="ECO:0000256" key="2">
    <source>
        <dbReference type="ARBA" id="ARBA00022741"/>
    </source>
</evidence>
<evidence type="ECO:0000313" key="7">
    <source>
        <dbReference type="Proteomes" id="UP001158067"/>
    </source>
</evidence>
<dbReference type="InterPro" id="IPR011009">
    <property type="entry name" value="Kinase-like_dom_sf"/>
</dbReference>
<evidence type="ECO:0000256" key="4">
    <source>
        <dbReference type="ARBA" id="ARBA00022840"/>
    </source>
</evidence>
<dbReference type="SMART" id="SM00220">
    <property type="entry name" value="S_TKc"/>
    <property type="match status" value="1"/>
</dbReference>
<accession>A0ABY1PWS1</accession>
<comment type="caution">
    <text evidence="6">The sequence shown here is derived from an EMBL/GenBank/DDBJ whole genome shotgun (WGS) entry which is preliminary data.</text>
</comment>
<keyword evidence="4" id="KW-0067">ATP-binding</keyword>
<feature type="domain" description="Protein kinase" evidence="5">
    <location>
        <begin position="16"/>
        <end position="274"/>
    </location>
</feature>
<dbReference type="CDD" id="cd00180">
    <property type="entry name" value="PKc"/>
    <property type="match status" value="1"/>
</dbReference>
<organism evidence="6 7">
    <name type="scientific">Neorhodopirellula lusitana</name>
    <dbReference type="NCBI Taxonomy" id="445327"/>
    <lineage>
        <taxon>Bacteria</taxon>
        <taxon>Pseudomonadati</taxon>
        <taxon>Planctomycetota</taxon>
        <taxon>Planctomycetia</taxon>
        <taxon>Pirellulales</taxon>
        <taxon>Pirellulaceae</taxon>
        <taxon>Neorhodopirellula</taxon>
    </lineage>
</organism>
<keyword evidence="1" id="KW-0808">Transferase</keyword>
<keyword evidence="3 6" id="KW-0418">Kinase</keyword>
<dbReference type="Pfam" id="PF00069">
    <property type="entry name" value="Pkinase"/>
    <property type="match status" value="1"/>
</dbReference>
<reference evidence="6 7" key="1">
    <citation type="submission" date="2017-05" db="EMBL/GenBank/DDBJ databases">
        <authorList>
            <person name="Varghese N."/>
            <person name="Submissions S."/>
        </authorList>
    </citation>
    <scope>NUCLEOTIDE SEQUENCE [LARGE SCALE GENOMIC DNA]</scope>
    <source>
        <strain evidence="6 7">DSM 25457</strain>
    </source>
</reference>
<dbReference type="PANTHER" id="PTHR43289">
    <property type="entry name" value="MITOGEN-ACTIVATED PROTEIN KINASE KINASE KINASE 20-RELATED"/>
    <property type="match status" value="1"/>
</dbReference>
<dbReference type="Proteomes" id="UP001158067">
    <property type="component" value="Unassembled WGS sequence"/>
</dbReference>